<proteinExistence type="predicted"/>
<dbReference type="VEuPathDB" id="TriTrypDB:TvY486_1005520"/>
<dbReference type="EMBL" id="HE573026">
    <property type="protein sequence ID" value="CCC51501.1"/>
    <property type="molecule type" value="Genomic_DNA"/>
</dbReference>
<dbReference type="GO" id="GO:0051321">
    <property type="term" value="P:meiotic cell cycle"/>
    <property type="evidence" value="ECO:0007669"/>
    <property type="project" value="UniProtKB-KW"/>
</dbReference>
<dbReference type="PANTHER" id="PTHR48225">
    <property type="entry name" value="HORMA DOMAIN-CONTAINING PROTEIN 1"/>
    <property type="match status" value="1"/>
</dbReference>
<reference evidence="7" key="1">
    <citation type="journal article" date="2012" name="Proc. Natl. Acad. Sci. U.S.A.">
        <title>Antigenic diversity is generated by distinct evolutionary mechanisms in African trypanosome species.</title>
        <authorList>
            <person name="Jackson A.P."/>
            <person name="Berry A."/>
            <person name="Aslett M."/>
            <person name="Allison H.C."/>
            <person name="Burton P."/>
            <person name="Vavrova-Anderson J."/>
            <person name="Brown R."/>
            <person name="Browne H."/>
            <person name="Corton N."/>
            <person name="Hauser H."/>
            <person name="Gamble J."/>
            <person name="Gilderthorp R."/>
            <person name="Marcello L."/>
            <person name="McQuillan J."/>
            <person name="Otto T.D."/>
            <person name="Quail M.A."/>
            <person name="Sanders M.J."/>
            <person name="van Tonder A."/>
            <person name="Ginger M.L."/>
            <person name="Field M.C."/>
            <person name="Barry J.D."/>
            <person name="Hertz-Fowler C."/>
            <person name="Berriman M."/>
        </authorList>
    </citation>
    <scope>NUCLEOTIDE SEQUENCE</scope>
    <source>
        <strain evidence="7">Y486</strain>
    </source>
</reference>
<organism evidence="7">
    <name type="scientific">Trypanosoma vivax (strain Y486)</name>
    <dbReference type="NCBI Taxonomy" id="1055687"/>
    <lineage>
        <taxon>Eukaryota</taxon>
        <taxon>Discoba</taxon>
        <taxon>Euglenozoa</taxon>
        <taxon>Kinetoplastea</taxon>
        <taxon>Metakinetoplastina</taxon>
        <taxon>Trypanosomatida</taxon>
        <taxon>Trypanosomatidae</taxon>
        <taxon>Trypanosoma</taxon>
        <taxon>Duttonella</taxon>
    </lineage>
</organism>
<dbReference type="OMA" id="YLRVACP"/>
<name>G0U6J7_TRYVY</name>
<dbReference type="Gene3D" id="3.30.900.10">
    <property type="entry name" value="HORMA domain"/>
    <property type="match status" value="1"/>
</dbReference>
<evidence type="ECO:0000313" key="7">
    <source>
        <dbReference type="EMBL" id="CCC51501.1"/>
    </source>
</evidence>
<evidence type="ECO:0000256" key="4">
    <source>
        <dbReference type="ARBA" id="ARBA00023242"/>
    </source>
</evidence>
<dbReference type="InterPro" id="IPR051294">
    <property type="entry name" value="HORMA_MeioticProgression"/>
</dbReference>
<keyword evidence="5" id="KW-0469">Meiosis</keyword>
<protein>
    <recommendedName>
        <fullName evidence="6">HORMA domain-containing protein</fullName>
    </recommendedName>
</protein>
<dbReference type="SUPFAM" id="SSF56019">
    <property type="entry name" value="The spindle assembly checkpoint protein mad2"/>
    <property type="match status" value="1"/>
</dbReference>
<keyword evidence="3" id="KW-0158">Chromosome</keyword>
<dbReference type="PROSITE" id="PS50815">
    <property type="entry name" value="HORMA"/>
    <property type="match status" value="1"/>
</dbReference>
<dbReference type="PANTHER" id="PTHR48225:SF7">
    <property type="entry name" value="MEIOSIS-SPECIFIC PROTEIN HOP1"/>
    <property type="match status" value="1"/>
</dbReference>
<comment type="subcellular location">
    <subcellularLocation>
        <location evidence="2">Chromosome</location>
    </subcellularLocation>
    <subcellularLocation>
        <location evidence="1">Nucleus</location>
    </subcellularLocation>
</comment>
<dbReference type="InterPro" id="IPR036570">
    <property type="entry name" value="HORMA_dom_sf"/>
</dbReference>
<dbReference type="GO" id="GO:0005634">
    <property type="term" value="C:nucleus"/>
    <property type="evidence" value="ECO:0007669"/>
    <property type="project" value="UniProtKB-SubCell"/>
</dbReference>
<sequence>MSATLTEVTQTQSLAAVRNFIRVTVSCVTYLRGLCSDESYQPRQFLGLHLKQLTRTSPEADTISRWMEDGAFDAINKGYLKELALCIYTPNCCELLESYSFNLSYSQDGQRAALTFAGGSQSGATDQSFGGDMSTQRAVLVSGGQRRRSREEVQQALARVITKIMEVVEALPPLLCERVLTMQLKYHEDVTPPLYEPPCFTQASKCLVLANRKTKNDSMSVATLDTGHHALSIMIRHRFFERFQDQASSPNATPGEVGASLDRSIIPQLRNYGAVLSSNHQVGGTTVLKGTQPAANATKLHNPNEPFQQHLRVYDVAFLVFTSFVITKSPAISRGRVSVGEVADYLRVACPVEIGMDTMQEMMSRLEEKGIVSTETRFEWSVNSHTAASVATTILKEEDVTTLLSAHIRRDLEALASGSKSARGRACTSRKRAR</sequence>
<evidence type="ECO:0000256" key="3">
    <source>
        <dbReference type="ARBA" id="ARBA00022454"/>
    </source>
</evidence>
<dbReference type="GO" id="GO:0005694">
    <property type="term" value="C:chromosome"/>
    <property type="evidence" value="ECO:0007669"/>
    <property type="project" value="UniProtKB-SubCell"/>
</dbReference>
<accession>G0U6J7</accession>
<keyword evidence="4" id="KW-0539">Nucleus</keyword>
<dbReference type="AlphaFoldDB" id="G0U6J7"/>
<evidence type="ECO:0000259" key="6">
    <source>
        <dbReference type="PROSITE" id="PS50815"/>
    </source>
</evidence>
<dbReference type="Pfam" id="PF02301">
    <property type="entry name" value="HORMA"/>
    <property type="match status" value="1"/>
</dbReference>
<feature type="domain" description="HORMA" evidence="6">
    <location>
        <begin position="11"/>
        <end position="235"/>
    </location>
</feature>
<gene>
    <name evidence="7" type="ORF">TVY486_1005520</name>
</gene>
<evidence type="ECO:0000256" key="2">
    <source>
        <dbReference type="ARBA" id="ARBA00004286"/>
    </source>
</evidence>
<evidence type="ECO:0000256" key="5">
    <source>
        <dbReference type="ARBA" id="ARBA00023254"/>
    </source>
</evidence>
<evidence type="ECO:0000256" key="1">
    <source>
        <dbReference type="ARBA" id="ARBA00004123"/>
    </source>
</evidence>
<dbReference type="InterPro" id="IPR003511">
    <property type="entry name" value="HORMA_dom"/>
</dbReference>